<proteinExistence type="predicted"/>
<dbReference type="Pfam" id="PF17921">
    <property type="entry name" value="Integrase_H2C2"/>
    <property type="match status" value="1"/>
</dbReference>
<dbReference type="InterPro" id="IPR036397">
    <property type="entry name" value="RNaseH_sf"/>
</dbReference>
<dbReference type="InterPro" id="IPR001584">
    <property type="entry name" value="Integrase_cat-core"/>
</dbReference>
<dbReference type="OMA" id="HASLKMV"/>
<dbReference type="Gene3D" id="3.30.420.10">
    <property type="entry name" value="Ribonuclease H-like superfamily/Ribonuclease H"/>
    <property type="match status" value="1"/>
</dbReference>
<evidence type="ECO:0000259" key="1">
    <source>
        <dbReference type="PROSITE" id="PS50994"/>
    </source>
</evidence>
<organism evidence="2 3">
    <name type="scientific">Cajanus cajan</name>
    <name type="common">Pigeon pea</name>
    <name type="synonym">Cajanus indicus</name>
    <dbReference type="NCBI Taxonomy" id="3821"/>
    <lineage>
        <taxon>Eukaryota</taxon>
        <taxon>Viridiplantae</taxon>
        <taxon>Streptophyta</taxon>
        <taxon>Embryophyta</taxon>
        <taxon>Tracheophyta</taxon>
        <taxon>Spermatophyta</taxon>
        <taxon>Magnoliopsida</taxon>
        <taxon>eudicotyledons</taxon>
        <taxon>Gunneridae</taxon>
        <taxon>Pentapetalae</taxon>
        <taxon>rosids</taxon>
        <taxon>fabids</taxon>
        <taxon>Fabales</taxon>
        <taxon>Fabaceae</taxon>
        <taxon>Papilionoideae</taxon>
        <taxon>50 kb inversion clade</taxon>
        <taxon>NPAAA clade</taxon>
        <taxon>indigoferoid/millettioid clade</taxon>
        <taxon>Phaseoleae</taxon>
        <taxon>Cajanus</taxon>
    </lineage>
</organism>
<dbReference type="PROSITE" id="PS50994">
    <property type="entry name" value="INTEGRASE"/>
    <property type="match status" value="1"/>
</dbReference>
<dbReference type="EMBL" id="KQ483882">
    <property type="protein sequence ID" value="KYP39786.1"/>
    <property type="molecule type" value="Genomic_DNA"/>
</dbReference>
<dbReference type="Gramene" id="C.cajan_39173.t">
    <property type="protein sequence ID" value="C.cajan_39173.t.cds1"/>
    <property type="gene ID" value="C.cajan_39173"/>
</dbReference>
<evidence type="ECO:0000313" key="3">
    <source>
        <dbReference type="Proteomes" id="UP000075243"/>
    </source>
</evidence>
<dbReference type="GO" id="GO:0003676">
    <property type="term" value="F:nucleic acid binding"/>
    <property type="evidence" value="ECO:0007669"/>
    <property type="project" value="InterPro"/>
</dbReference>
<dbReference type="Proteomes" id="UP000075243">
    <property type="component" value="Unassembled WGS sequence"/>
</dbReference>
<sequence>MTKMYQDLKKMFWWNGMKREIAEYVASCIVCQKAKVEHQKPGGLLQMMEVPEWKWDSITMDFVVGLPRSAKNCDSIWVIVDRLTKCAHFLPMNIKWSLEKLTQLYIKEIVRLHGVPSSIISDRDPRFTSRFWQSLHQALWTKLRLNSSYHPQTDGQSEKTIQSLEDLLRACILDHLGSWEEMLPLVEFTYNNSFHASIRMAPFEALYWRKCRTPLCWFKEGESMMVGPEIILHTTEKVKQIQERMKAA</sequence>
<dbReference type="PANTHER" id="PTHR45835">
    <property type="entry name" value="YALI0A06105P"/>
    <property type="match status" value="1"/>
</dbReference>
<dbReference type="InterPro" id="IPR012337">
    <property type="entry name" value="RNaseH-like_sf"/>
</dbReference>
<dbReference type="AlphaFoldDB" id="A0A151RB98"/>
<keyword evidence="3" id="KW-1185">Reference proteome</keyword>
<dbReference type="InterPro" id="IPR041588">
    <property type="entry name" value="Integrase_H2C2"/>
</dbReference>
<accession>A0A151RB98</accession>
<dbReference type="SUPFAM" id="SSF53098">
    <property type="entry name" value="Ribonuclease H-like"/>
    <property type="match status" value="1"/>
</dbReference>
<name>A0A151RB98_CAJCA</name>
<dbReference type="PANTHER" id="PTHR45835:SF99">
    <property type="entry name" value="CHROMO DOMAIN-CONTAINING PROTEIN-RELATED"/>
    <property type="match status" value="1"/>
</dbReference>
<protein>
    <submittedName>
        <fullName evidence="2">Transposon Ty3-I Gag-Pol polyprotein</fullName>
    </submittedName>
</protein>
<gene>
    <name evidence="2" type="ORF">KK1_038901</name>
</gene>
<dbReference type="GO" id="GO:0015074">
    <property type="term" value="P:DNA integration"/>
    <property type="evidence" value="ECO:0007669"/>
    <property type="project" value="InterPro"/>
</dbReference>
<reference evidence="2" key="1">
    <citation type="journal article" date="2012" name="Nat. Biotechnol.">
        <title>Draft genome sequence of pigeonpea (Cajanus cajan), an orphan legume crop of resource-poor farmers.</title>
        <authorList>
            <person name="Varshney R.K."/>
            <person name="Chen W."/>
            <person name="Li Y."/>
            <person name="Bharti A.K."/>
            <person name="Saxena R.K."/>
            <person name="Schlueter J.A."/>
            <person name="Donoghue M.T."/>
            <person name="Azam S."/>
            <person name="Fan G."/>
            <person name="Whaley A.M."/>
            <person name="Farmer A.D."/>
            <person name="Sheridan J."/>
            <person name="Iwata A."/>
            <person name="Tuteja R."/>
            <person name="Penmetsa R.V."/>
            <person name="Wu W."/>
            <person name="Upadhyaya H.D."/>
            <person name="Yang S.P."/>
            <person name="Shah T."/>
            <person name="Saxena K.B."/>
            <person name="Michael T."/>
            <person name="McCombie W.R."/>
            <person name="Yang B."/>
            <person name="Zhang G."/>
            <person name="Yang H."/>
            <person name="Wang J."/>
            <person name="Spillane C."/>
            <person name="Cook D.R."/>
            <person name="May G.D."/>
            <person name="Xu X."/>
            <person name="Jackson S.A."/>
        </authorList>
    </citation>
    <scope>NUCLEOTIDE SEQUENCE [LARGE SCALE GENOMIC DNA]</scope>
</reference>
<dbReference type="Gene3D" id="1.10.340.70">
    <property type="match status" value="1"/>
</dbReference>
<evidence type="ECO:0000313" key="2">
    <source>
        <dbReference type="EMBL" id="KYP39786.1"/>
    </source>
</evidence>
<feature type="domain" description="Integrase catalytic" evidence="1">
    <location>
        <begin position="47"/>
        <end position="210"/>
    </location>
</feature>